<sequence length="258" mass="30301">MSKEYMIEVRKGWQSARERSWDDYVKHVGTRSPLWHQYAGFSNRNLNKFSVDIEILLKISPDDPRVQAQAYKYLRAITLEVANKDHQRYTELRSYMLKHWENGSDPTPEEAERMWPSEEDALKWEDIAPELQTILREYLDRTTEKDRSDYLRATLHKDSLVRNCVLNPDEDTASVLEPGKEDIPEGGARAIIAALVNKSFHTRRSLDPDLVQQMIHEYHMAKYGEGEAAQWWYDSLWKSLDSKGKKPDWWPGKDESED</sequence>
<protein>
    <submittedName>
        <fullName evidence="1">Uncharacterized protein</fullName>
    </submittedName>
</protein>
<dbReference type="EMBL" id="WVTA01000014">
    <property type="protein sequence ID" value="KAK3202474.1"/>
    <property type="molecule type" value="Genomic_DNA"/>
</dbReference>
<comment type="caution">
    <text evidence="1">The sequence shown here is derived from an EMBL/GenBank/DDBJ whole genome shotgun (WGS) entry which is preliminary data.</text>
</comment>
<accession>A0AAN6RCX6</accession>
<organism evidence="1 2">
    <name type="scientific">Pseudopithomyces chartarum</name>
    <dbReference type="NCBI Taxonomy" id="1892770"/>
    <lineage>
        <taxon>Eukaryota</taxon>
        <taxon>Fungi</taxon>
        <taxon>Dikarya</taxon>
        <taxon>Ascomycota</taxon>
        <taxon>Pezizomycotina</taxon>
        <taxon>Dothideomycetes</taxon>
        <taxon>Pleosporomycetidae</taxon>
        <taxon>Pleosporales</taxon>
        <taxon>Massarineae</taxon>
        <taxon>Didymosphaeriaceae</taxon>
        <taxon>Pseudopithomyces</taxon>
    </lineage>
</organism>
<gene>
    <name evidence="1" type="ORF">GRF29_161g1360660</name>
</gene>
<name>A0AAN6RCX6_9PLEO</name>
<keyword evidence="2" id="KW-1185">Reference proteome</keyword>
<dbReference type="AlphaFoldDB" id="A0AAN6RCX6"/>
<evidence type="ECO:0000313" key="2">
    <source>
        <dbReference type="Proteomes" id="UP001280581"/>
    </source>
</evidence>
<dbReference type="Proteomes" id="UP001280581">
    <property type="component" value="Unassembled WGS sequence"/>
</dbReference>
<evidence type="ECO:0000313" key="1">
    <source>
        <dbReference type="EMBL" id="KAK3202474.1"/>
    </source>
</evidence>
<reference evidence="1 2" key="1">
    <citation type="submission" date="2021-02" db="EMBL/GenBank/DDBJ databases">
        <title>Genome assembly of Pseudopithomyces chartarum.</title>
        <authorList>
            <person name="Jauregui R."/>
            <person name="Singh J."/>
            <person name="Voisey C."/>
        </authorList>
    </citation>
    <scope>NUCLEOTIDE SEQUENCE [LARGE SCALE GENOMIC DNA]</scope>
    <source>
        <strain evidence="1 2">AGR01</strain>
    </source>
</reference>
<proteinExistence type="predicted"/>